<dbReference type="SUPFAM" id="SSF53474">
    <property type="entry name" value="alpha/beta-Hydrolases"/>
    <property type="match status" value="1"/>
</dbReference>
<dbReference type="KEGG" id="ail:FLP10_11085"/>
<dbReference type="InterPro" id="IPR000073">
    <property type="entry name" value="AB_hydrolase_1"/>
</dbReference>
<dbReference type="GO" id="GO:0016020">
    <property type="term" value="C:membrane"/>
    <property type="evidence" value="ECO:0007669"/>
    <property type="project" value="TreeGrafter"/>
</dbReference>
<dbReference type="Pfam" id="PF00561">
    <property type="entry name" value="Abhydrolase_1"/>
    <property type="match status" value="1"/>
</dbReference>
<evidence type="ECO:0000313" key="4">
    <source>
        <dbReference type="Proteomes" id="UP000324678"/>
    </source>
</evidence>
<dbReference type="Gene3D" id="3.40.50.1820">
    <property type="entry name" value="alpha/beta hydrolase"/>
    <property type="match status" value="1"/>
</dbReference>
<dbReference type="PANTHER" id="PTHR43798">
    <property type="entry name" value="MONOACYLGLYCEROL LIPASE"/>
    <property type="match status" value="1"/>
</dbReference>
<name>A0A5C1YH62_9MICO</name>
<reference evidence="3 4" key="1">
    <citation type="submission" date="2019-09" db="EMBL/GenBank/DDBJ databases">
        <title>Genome sequencing of strain KACC 19306.</title>
        <authorList>
            <person name="Heo J."/>
            <person name="Kim S.-J."/>
            <person name="Kim J.-S."/>
            <person name="Hong S.-B."/>
            <person name="Kwon S.-W."/>
        </authorList>
    </citation>
    <scope>NUCLEOTIDE SEQUENCE [LARGE SCALE GENOMIC DNA]</scope>
    <source>
        <strain evidence="3 4">KACC 19306</strain>
    </source>
</reference>
<feature type="domain" description="AB hydrolase-1" evidence="2">
    <location>
        <begin position="95"/>
        <end position="196"/>
    </location>
</feature>
<dbReference type="AlphaFoldDB" id="A0A5C1YH62"/>
<accession>A0A5C1YH62</accession>
<gene>
    <name evidence="3" type="ORF">FLP10_11085</name>
</gene>
<dbReference type="EMBL" id="CP043505">
    <property type="protein sequence ID" value="QEO14895.1"/>
    <property type="molecule type" value="Genomic_DNA"/>
</dbReference>
<keyword evidence="4" id="KW-1185">Reference proteome</keyword>
<keyword evidence="1 3" id="KW-0378">Hydrolase</keyword>
<proteinExistence type="predicted"/>
<dbReference type="InterPro" id="IPR029058">
    <property type="entry name" value="AB_hydrolase_fold"/>
</dbReference>
<dbReference type="InterPro" id="IPR050266">
    <property type="entry name" value="AB_hydrolase_sf"/>
</dbReference>
<sequence length="346" mass="37207">MTIATSGFSEPAVSATPPANAVTATIACTTSSTTLDVVCMRSVSSPRTLAARHPLCWTRRMTALLPPVPESVSEELVELGEDVILRVLRGGSGTPIVMLPGWTCTADFFVHQLADFPDRGFEVIAVDPRGHGGSSKPLTGNTFAQRGLDLDALLNALDLDRVVLFGWSFGVLDVLSYLQQFGTGRVSKLVLVDETPKVPAMPGTEEWGEAELSHDGIVAFLRAMIDDRVGFWTAYAAYMIGRDEGAPLDDPDIARIVELGLQTPEHIAVATGADGLTSDYAEVASDASEQVPTLFIARDDWAEAAAHWVTVNMPDAEFATMPVHLGFATDPVSFDRTVAEFLERDE</sequence>
<protein>
    <submittedName>
        <fullName evidence="3">Alpha/beta fold hydrolase</fullName>
    </submittedName>
</protein>
<organism evidence="3 4">
    <name type="scientific">Agromyces intestinalis</name>
    <dbReference type="NCBI Taxonomy" id="2592652"/>
    <lineage>
        <taxon>Bacteria</taxon>
        <taxon>Bacillati</taxon>
        <taxon>Actinomycetota</taxon>
        <taxon>Actinomycetes</taxon>
        <taxon>Micrococcales</taxon>
        <taxon>Microbacteriaceae</taxon>
        <taxon>Agromyces</taxon>
    </lineage>
</organism>
<dbReference type="GO" id="GO:0016787">
    <property type="term" value="F:hydrolase activity"/>
    <property type="evidence" value="ECO:0007669"/>
    <property type="project" value="UniProtKB-KW"/>
</dbReference>
<evidence type="ECO:0000256" key="1">
    <source>
        <dbReference type="ARBA" id="ARBA00022801"/>
    </source>
</evidence>
<dbReference type="OrthoDB" id="3771266at2"/>
<dbReference type="Proteomes" id="UP000324678">
    <property type="component" value="Chromosome"/>
</dbReference>
<evidence type="ECO:0000313" key="3">
    <source>
        <dbReference type="EMBL" id="QEO14895.1"/>
    </source>
</evidence>
<evidence type="ECO:0000259" key="2">
    <source>
        <dbReference type="Pfam" id="PF00561"/>
    </source>
</evidence>
<dbReference type="PANTHER" id="PTHR43798:SF31">
    <property type="entry name" value="AB HYDROLASE SUPERFAMILY PROTEIN YCLE"/>
    <property type="match status" value="1"/>
</dbReference>